<dbReference type="AlphaFoldDB" id="A0A0H3PIS7"/>
<keyword evidence="1" id="KW-0175">Coiled coil</keyword>
<reference evidence="4 5" key="1">
    <citation type="journal article" date="2007" name="Genome Biol.">
        <title>Characterization and modeling of the Haemophilus influenzae core and supragenomes based on the complete genomic sequences of Rd and 12 clinical nontypeable strains.</title>
        <authorList>
            <person name="Hogg J.S."/>
            <person name="Hu F.Z."/>
            <person name="Janto B."/>
            <person name="Boissy R."/>
            <person name="Hayes J."/>
            <person name="Keefe R."/>
            <person name="Post J.C."/>
            <person name="Ehrlich G.D."/>
        </authorList>
    </citation>
    <scope>NUCLEOTIDE SEQUENCE [LARGE SCALE GENOMIC DNA]</scope>
    <source>
        <strain evidence="4">3655</strain>
        <strain evidence="5">NTHi 3655</strain>
    </source>
</reference>
<accession>A0A0H3PIS7</accession>
<feature type="coiled-coil region" evidence="1">
    <location>
        <begin position="226"/>
        <end position="263"/>
    </location>
</feature>
<evidence type="ECO:0000256" key="1">
    <source>
        <dbReference type="SAM" id="Coils"/>
    </source>
</evidence>
<feature type="compositionally biased region" description="Basic and acidic residues" evidence="2">
    <location>
        <begin position="284"/>
        <end position="312"/>
    </location>
</feature>
<reference evidence="6" key="2">
    <citation type="submission" date="2021-11" db="EMBL/GenBank/DDBJ databases">
        <authorList>
            <person name="Riesbeck K."/>
        </authorList>
    </citation>
    <scope>NUCLEOTIDE SEQUENCE [LARGE SCALE GENOMIC DNA]</scope>
</reference>
<proteinExistence type="predicted"/>
<protein>
    <recommendedName>
        <fullName evidence="7">SlyX protein</fullName>
    </recommendedName>
</protein>
<dbReference type="Proteomes" id="UP000003185">
    <property type="component" value="Unassembled WGS sequence"/>
</dbReference>
<gene>
    <name evidence="4" type="ORF">CGSHi3655_02759</name>
    <name evidence="3" type="ORF">KRLU3655_LOCUS633</name>
</gene>
<dbReference type="EMBL" id="AAZF01000002">
    <property type="protein sequence ID" value="EDJ93447.1"/>
    <property type="molecule type" value="Genomic_DNA"/>
</dbReference>
<name>A0A0H3PIS7_HAEI3</name>
<evidence type="ECO:0000313" key="5">
    <source>
        <dbReference type="Proteomes" id="UP000003185"/>
    </source>
</evidence>
<evidence type="ECO:0000313" key="3">
    <source>
        <dbReference type="EMBL" id="CAH0450557.1"/>
    </source>
</evidence>
<evidence type="ECO:0000256" key="2">
    <source>
        <dbReference type="SAM" id="MobiDB-lite"/>
    </source>
</evidence>
<feature type="region of interest" description="Disordered" evidence="2">
    <location>
        <begin position="284"/>
        <end position="315"/>
    </location>
</feature>
<reference evidence="3" key="3">
    <citation type="submission" date="2024-01" db="EMBL/GenBank/DDBJ databases">
        <authorList>
            <person name="Riesbeck K."/>
        </authorList>
    </citation>
    <scope>NUCLEOTIDE SEQUENCE</scope>
    <source>
        <strain evidence="3">3655</strain>
    </source>
</reference>
<sequence length="334" mass="39523">MVSQKFLPKKAYSIIDAVKYISLNYNINISEYDLLEYIQSGDLQASIHLDGRINKIDRVNKREIPHNKMLNIRNEEIFLQFNQKDTKSKIEHNEDFNIYQIKLNHIYFSIDIILNDCYYLPKYFSENDEIKLYTGELDRFRNLVFNGYFPLSKEVFEPYNTIELMECGYIDEFPDIYVNTFSGLYLHLPICENRTELYLEDVYIIHEDMIEFLKLFSVIDDSYEQQEETQKLKNQIRDKNKQIEELQKQIEKNSKVKKSTASENKKNEFIKALLQIKYGAEVAENPRPHVYDPNDSDKGKDGVIQRDFESKGLTKHLPSGKTLKNWVSSVELDN</sequence>
<dbReference type="EMBL" id="OV040719">
    <property type="protein sequence ID" value="CAH0450557.1"/>
    <property type="molecule type" value="Genomic_DNA"/>
</dbReference>
<evidence type="ECO:0000313" key="4">
    <source>
        <dbReference type="EMBL" id="EDJ93447.1"/>
    </source>
</evidence>
<evidence type="ECO:0008006" key="7">
    <source>
        <dbReference type="Google" id="ProtNLM"/>
    </source>
</evidence>
<organism evidence="4 5">
    <name type="scientific">Haemophilus influenzae (strain NTHi 3655)</name>
    <dbReference type="NCBI Taxonomy" id="375177"/>
    <lineage>
        <taxon>Bacteria</taxon>
        <taxon>Pseudomonadati</taxon>
        <taxon>Pseudomonadota</taxon>
        <taxon>Gammaproteobacteria</taxon>
        <taxon>Pasteurellales</taxon>
        <taxon>Pasteurellaceae</taxon>
        <taxon>Haemophilus</taxon>
    </lineage>
</organism>
<dbReference type="RefSeq" id="WP_005656486.1">
    <property type="nucleotide sequence ID" value="NZ_AAZF01000002.1"/>
</dbReference>
<evidence type="ECO:0000313" key="6">
    <source>
        <dbReference type="Proteomes" id="UP000837958"/>
    </source>
</evidence>
<dbReference type="Proteomes" id="UP000837958">
    <property type="component" value="Chromosome"/>
</dbReference>